<gene>
    <name evidence="3" type="primary">Contig18473.g19613</name>
    <name evidence="3" type="ORF">STYLEM_1487</name>
</gene>
<reference evidence="3 4" key="1">
    <citation type="submission" date="2014-06" db="EMBL/GenBank/DDBJ databases">
        <authorList>
            <person name="Swart Estienne"/>
        </authorList>
    </citation>
    <scope>NUCLEOTIDE SEQUENCE [LARGE SCALE GENOMIC DNA]</scope>
    <source>
        <strain evidence="3 4">130c</strain>
    </source>
</reference>
<dbReference type="InterPro" id="IPR001715">
    <property type="entry name" value="CH_dom"/>
</dbReference>
<dbReference type="EMBL" id="CCKQ01001419">
    <property type="protein sequence ID" value="CDW72525.1"/>
    <property type="molecule type" value="Genomic_DNA"/>
</dbReference>
<feature type="domain" description="Calponin-homology (CH)" evidence="2">
    <location>
        <begin position="1"/>
        <end position="111"/>
    </location>
</feature>
<dbReference type="OrthoDB" id="10525676at2759"/>
<evidence type="ECO:0000313" key="4">
    <source>
        <dbReference type="Proteomes" id="UP000039865"/>
    </source>
</evidence>
<dbReference type="SUPFAM" id="SSF47576">
    <property type="entry name" value="Calponin-homology domain, CH-domain"/>
    <property type="match status" value="1"/>
</dbReference>
<feature type="region of interest" description="Disordered" evidence="1">
    <location>
        <begin position="146"/>
        <end position="191"/>
    </location>
</feature>
<evidence type="ECO:0000259" key="2">
    <source>
        <dbReference type="PROSITE" id="PS50021"/>
    </source>
</evidence>
<dbReference type="InParanoid" id="A0A077ZT78"/>
<dbReference type="PROSITE" id="PS50021">
    <property type="entry name" value="CH"/>
    <property type="match status" value="1"/>
</dbReference>
<dbReference type="Pfam" id="PF00307">
    <property type="entry name" value="CH"/>
    <property type="match status" value="1"/>
</dbReference>
<name>A0A077ZT78_STYLE</name>
<accession>A0A077ZT78</accession>
<evidence type="ECO:0000256" key="1">
    <source>
        <dbReference type="SAM" id="MobiDB-lite"/>
    </source>
</evidence>
<dbReference type="Gene3D" id="1.10.418.10">
    <property type="entry name" value="Calponin-like domain"/>
    <property type="match status" value="1"/>
</dbReference>
<protein>
    <recommendedName>
        <fullName evidence="2">Calponin-homology (CH) domain-containing protein</fullName>
    </recommendedName>
</protein>
<keyword evidence="4" id="KW-1185">Reference proteome</keyword>
<proteinExistence type="predicted"/>
<organism evidence="3 4">
    <name type="scientific">Stylonychia lemnae</name>
    <name type="common">Ciliate</name>
    <dbReference type="NCBI Taxonomy" id="5949"/>
    <lineage>
        <taxon>Eukaryota</taxon>
        <taxon>Sar</taxon>
        <taxon>Alveolata</taxon>
        <taxon>Ciliophora</taxon>
        <taxon>Intramacronucleata</taxon>
        <taxon>Spirotrichea</taxon>
        <taxon>Stichotrichia</taxon>
        <taxon>Sporadotrichida</taxon>
        <taxon>Oxytrichidae</taxon>
        <taxon>Stylonychinae</taxon>
        <taxon>Stylonychia</taxon>
    </lineage>
</organism>
<sequence length="191" mass="22194">MESQDLLKFVNQIFAKKGIPPVKNLAQDFSDGILYEKLFNILYDERADCKLVKSPQLDVKMQNWNKINATICFNYLQQQFYLVAPTMKALAQGKKQEVIQTMIKHLINSTQGTQFESYLSDDAIRDIADVVQTDMELYNEEEASQLNQSHAVQVQGEKQVKLEESDIEHLQRSAERKKREEENENDFSRDI</sequence>
<feature type="compositionally biased region" description="Basic and acidic residues" evidence="1">
    <location>
        <begin position="158"/>
        <end position="191"/>
    </location>
</feature>
<dbReference type="AlphaFoldDB" id="A0A077ZT78"/>
<dbReference type="Proteomes" id="UP000039865">
    <property type="component" value="Unassembled WGS sequence"/>
</dbReference>
<dbReference type="InterPro" id="IPR036872">
    <property type="entry name" value="CH_dom_sf"/>
</dbReference>
<evidence type="ECO:0000313" key="3">
    <source>
        <dbReference type="EMBL" id="CDW72525.1"/>
    </source>
</evidence>